<dbReference type="SUPFAM" id="SSF100950">
    <property type="entry name" value="NagB/RpiA/CoA transferase-like"/>
    <property type="match status" value="1"/>
</dbReference>
<dbReference type="Proteomes" id="UP001596353">
    <property type="component" value="Unassembled WGS sequence"/>
</dbReference>
<sequence>MAVRGIFGSDMLNNRSDWTVIDNPFPPHDPVVVVPAILPDVTALHAPMADEAGNVWVGNRRELKTMARAAKQVLVTVEKIHPGNLVKDSAIAPGLLTAPYIDLIALAPRGAAPTALPPDYGPDDAMLDSYANAAKTREGFDGWLANFLGPDGAA</sequence>
<dbReference type="Gene3D" id="3.40.1080.10">
    <property type="entry name" value="Glutaconate Coenzyme A-transferase"/>
    <property type="match status" value="1"/>
</dbReference>
<keyword evidence="2" id="KW-1185">Reference proteome</keyword>
<evidence type="ECO:0000313" key="2">
    <source>
        <dbReference type="Proteomes" id="UP001596353"/>
    </source>
</evidence>
<reference evidence="2" key="1">
    <citation type="journal article" date="2019" name="Int. J. Syst. Evol. Microbiol.">
        <title>The Global Catalogue of Microorganisms (GCM) 10K type strain sequencing project: providing services to taxonomists for standard genome sequencing and annotation.</title>
        <authorList>
            <consortium name="The Broad Institute Genomics Platform"/>
            <consortium name="The Broad Institute Genome Sequencing Center for Infectious Disease"/>
            <person name="Wu L."/>
            <person name="Ma J."/>
        </authorList>
    </citation>
    <scope>NUCLEOTIDE SEQUENCE [LARGE SCALE GENOMIC DNA]</scope>
    <source>
        <strain evidence="2">CCUG 66188</strain>
    </source>
</reference>
<proteinExistence type="predicted"/>
<name>A0ABW2B9N6_9RHOB</name>
<evidence type="ECO:0000313" key="1">
    <source>
        <dbReference type="EMBL" id="MFC6762460.1"/>
    </source>
</evidence>
<gene>
    <name evidence="1" type="ORF">ACFQFQ_27645</name>
</gene>
<dbReference type="EMBL" id="JBHSWG010000004">
    <property type="protein sequence ID" value="MFC6762460.1"/>
    <property type="molecule type" value="Genomic_DNA"/>
</dbReference>
<organism evidence="1 2">
    <name type="scientific">Sulfitobacter porphyrae</name>
    <dbReference type="NCBI Taxonomy" id="1246864"/>
    <lineage>
        <taxon>Bacteria</taxon>
        <taxon>Pseudomonadati</taxon>
        <taxon>Pseudomonadota</taxon>
        <taxon>Alphaproteobacteria</taxon>
        <taxon>Rhodobacterales</taxon>
        <taxon>Roseobacteraceae</taxon>
        <taxon>Sulfitobacter</taxon>
    </lineage>
</organism>
<comment type="caution">
    <text evidence="1">The sequence shown here is derived from an EMBL/GenBank/DDBJ whole genome shotgun (WGS) entry which is preliminary data.</text>
</comment>
<protein>
    <submittedName>
        <fullName evidence="1">Uncharacterized protein</fullName>
    </submittedName>
</protein>
<dbReference type="InterPro" id="IPR037171">
    <property type="entry name" value="NagB/RpiA_transferase-like"/>
</dbReference>
<accession>A0ABW2B9N6</accession>